<dbReference type="AlphaFoldDB" id="A0A0F9EGU0"/>
<accession>A0A0F9EGU0</accession>
<sequence>MSKAASEGARHLTPKVVMEVLAKLGVERVNDLDQAQRRKFVAKVKQLVDELPEQREAPADDGGTS</sequence>
<organism evidence="1">
    <name type="scientific">marine sediment metagenome</name>
    <dbReference type="NCBI Taxonomy" id="412755"/>
    <lineage>
        <taxon>unclassified sequences</taxon>
        <taxon>metagenomes</taxon>
        <taxon>ecological metagenomes</taxon>
    </lineage>
</organism>
<proteinExistence type="predicted"/>
<reference evidence="1" key="1">
    <citation type="journal article" date="2015" name="Nature">
        <title>Complex archaea that bridge the gap between prokaryotes and eukaryotes.</title>
        <authorList>
            <person name="Spang A."/>
            <person name="Saw J.H."/>
            <person name="Jorgensen S.L."/>
            <person name="Zaremba-Niedzwiedzka K."/>
            <person name="Martijn J."/>
            <person name="Lind A.E."/>
            <person name="van Eijk R."/>
            <person name="Schleper C."/>
            <person name="Guy L."/>
            <person name="Ettema T.J."/>
        </authorList>
    </citation>
    <scope>NUCLEOTIDE SEQUENCE</scope>
</reference>
<dbReference type="EMBL" id="LAZR01025009">
    <property type="protein sequence ID" value="KKL73283.1"/>
    <property type="molecule type" value="Genomic_DNA"/>
</dbReference>
<comment type="caution">
    <text evidence="1">The sequence shown here is derived from an EMBL/GenBank/DDBJ whole genome shotgun (WGS) entry which is preliminary data.</text>
</comment>
<evidence type="ECO:0000313" key="1">
    <source>
        <dbReference type="EMBL" id="KKL73283.1"/>
    </source>
</evidence>
<gene>
    <name evidence="1" type="ORF">LCGC14_2076470</name>
</gene>
<name>A0A0F9EGU0_9ZZZZ</name>
<protein>
    <submittedName>
        <fullName evidence="1">Uncharacterized protein</fullName>
    </submittedName>
</protein>